<dbReference type="Proteomes" id="UP000283063">
    <property type="component" value="Chromosome"/>
</dbReference>
<dbReference type="GO" id="GO:0016740">
    <property type="term" value="F:transferase activity"/>
    <property type="evidence" value="ECO:0007669"/>
    <property type="project" value="UniProtKB-KW"/>
</dbReference>
<accession>A0A3T0MYU5</accession>
<dbReference type="SUPFAM" id="SSF52833">
    <property type="entry name" value="Thioredoxin-like"/>
    <property type="match status" value="1"/>
</dbReference>
<evidence type="ECO:0000313" key="2">
    <source>
        <dbReference type="EMBL" id="AZV76927.1"/>
    </source>
</evidence>
<dbReference type="GO" id="GO:0005737">
    <property type="term" value="C:cytoplasm"/>
    <property type="evidence" value="ECO:0007669"/>
    <property type="project" value="TreeGrafter"/>
</dbReference>
<dbReference type="EMBL" id="CP033219">
    <property type="protein sequence ID" value="AZV76927.1"/>
    <property type="molecule type" value="Genomic_DNA"/>
</dbReference>
<dbReference type="Gene3D" id="1.20.1050.10">
    <property type="match status" value="1"/>
</dbReference>
<dbReference type="PANTHER" id="PTHR43968:SF6">
    <property type="entry name" value="GLUTATHIONE S-TRANSFERASE OMEGA"/>
    <property type="match status" value="1"/>
</dbReference>
<dbReference type="SUPFAM" id="SSF47616">
    <property type="entry name" value="GST C-terminal domain-like"/>
    <property type="match status" value="1"/>
</dbReference>
<sequence>MATLYSAWYCPFAQRAWIGLAHKKVSFDYVETDPYAKTVDWMRVSRGTGQVPVFQVQEEGPDAAVTVPDSLRVLEYIDEAFRGQGPDLFPRSPAARADTLYWIDFPGRKIIPYMYRALKAPTGSADGAAALQEMEDGLAAFSTAMSPQGPFFSGSDINAVDIAFAPFASRIAIILSHYRTYSVPLSGDVWQRYAKWLRAVQQSGLLSGTEGDRETYVERLVDFYLPYSNGGGQADVTVAA</sequence>
<dbReference type="AlphaFoldDB" id="A0A3T0MYU5"/>
<dbReference type="SFLD" id="SFLDG00358">
    <property type="entry name" value="Main_(cytGST)"/>
    <property type="match status" value="1"/>
</dbReference>
<dbReference type="SFLD" id="SFLDS00019">
    <property type="entry name" value="Glutathione_Transferase_(cytos"/>
    <property type="match status" value="1"/>
</dbReference>
<evidence type="ECO:0000259" key="1">
    <source>
        <dbReference type="PROSITE" id="PS50404"/>
    </source>
</evidence>
<proteinExistence type="predicted"/>
<dbReference type="InterPro" id="IPR036249">
    <property type="entry name" value="Thioredoxin-like_sf"/>
</dbReference>
<dbReference type="RefSeq" id="WP_127747441.1">
    <property type="nucleotide sequence ID" value="NZ_CP033219.1"/>
</dbReference>
<dbReference type="InterPro" id="IPR050983">
    <property type="entry name" value="GST_Omega/HSP26"/>
</dbReference>
<name>A0A3T0MYU5_9RHOB</name>
<dbReference type="Pfam" id="PF13410">
    <property type="entry name" value="GST_C_2"/>
    <property type="match status" value="1"/>
</dbReference>
<keyword evidence="3" id="KW-1185">Reference proteome</keyword>
<dbReference type="PROSITE" id="PS50404">
    <property type="entry name" value="GST_NTER"/>
    <property type="match status" value="1"/>
</dbReference>
<evidence type="ECO:0000313" key="3">
    <source>
        <dbReference type="Proteomes" id="UP000283063"/>
    </source>
</evidence>
<dbReference type="Gene3D" id="3.40.30.10">
    <property type="entry name" value="Glutaredoxin"/>
    <property type="match status" value="1"/>
</dbReference>
<dbReference type="InterPro" id="IPR004045">
    <property type="entry name" value="Glutathione_S-Trfase_N"/>
</dbReference>
<organism evidence="2 3">
    <name type="scientific">Parasedimentitalea marina</name>
    <dbReference type="NCBI Taxonomy" id="2483033"/>
    <lineage>
        <taxon>Bacteria</taxon>
        <taxon>Pseudomonadati</taxon>
        <taxon>Pseudomonadota</taxon>
        <taxon>Alphaproteobacteria</taxon>
        <taxon>Rhodobacterales</taxon>
        <taxon>Paracoccaceae</taxon>
        <taxon>Parasedimentitalea</taxon>
    </lineage>
</organism>
<dbReference type="InterPro" id="IPR040079">
    <property type="entry name" value="Glutathione_S-Trfase"/>
</dbReference>
<keyword evidence="2" id="KW-0808">Transferase</keyword>
<reference evidence="2 3" key="1">
    <citation type="submission" date="2018-10" db="EMBL/GenBank/DDBJ databases">
        <title>Parasedimentitalea marina sp. nov., a psychrophilic bacterium isolated from deep seawater of the New Britain Trench.</title>
        <authorList>
            <person name="Cao J."/>
        </authorList>
    </citation>
    <scope>NUCLEOTIDE SEQUENCE [LARGE SCALE GENOMIC DNA]</scope>
    <source>
        <strain evidence="2 3">W43</strain>
    </source>
</reference>
<dbReference type="KEGG" id="sedi:EBB79_02785"/>
<dbReference type="OrthoDB" id="9795329at2"/>
<gene>
    <name evidence="2" type="ORF">EBB79_02785</name>
</gene>
<protein>
    <submittedName>
        <fullName evidence="2">Glutathione S-transferase family protein</fullName>
    </submittedName>
</protein>
<dbReference type="Pfam" id="PF13417">
    <property type="entry name" value="GST_N_3"/>
    <property type="match status" value="1"/>
</dbReference>
<dbReference type="PANTHER" id="PTHR43968">
    <property type="match status" value="1"/>
</dbReference>
<dbReference type="InterPro" id="IPR036282">
    <property type="entry name" value="Glutathione-S-Trfase_C_sf"/>
</dbReference>
<feature type="domain" description="GST N-terminal" evidence="1">
    <location>
        <begin position="1"/>
        <end position="85"/>
    </location>
</feature>